<dbReference type="Gene3D" id="2.40.100.10">
    <property type="entry name" value="Cyclophilin-like"/>
    <property type="match status" value="1"/>
</dbReference>
<feature type="compositionally biased region" description="Basic and acidic residues" evidence="15">
    <location>
        <begin position="494"/>
        <end position="505"/>
    </location>
</feature>
<evidence type="ECO:0000256" key="1">
    <source>
        <dbReference type="ARBA" id="ARBA00000971"/>
    </source>
</evidence>
<evidence type="ECO:0000256" key="3">
    <source>
        <dbReference type="ARBA" id="ARBA00004496"/>
    </source>
</evidence>
<keyword evidence="6" id="KW-0963">Cytoplasm</keyword>
<dbReference type="OMA" id="CKNFLQH"/>
<name>K1WFH9_MARBU</name>
<evidence type="ECO:0000256" key="6">
    <source>
        <dbReference type="ARBA" id="ARBA00022490"/>
    </source>
</evidence>
<dbReference type="GO" id="GO:0005737">
    <property type="term" value="C:cytoplasm"/>
    <property type="evidence" value="ECO:0007669"/>
    <property type="project" value="UniProtKB-SubCell"/>
</dbReference>
<dbReference type="EC" id="5.2.1.8" evidence="5"/>
<evidence type="ECO:0000256" key="11">
    <source>
        <dbReference type="ARBA" id="ARBA00023235"/>
    </source>
</evidence>
<evidence type="ECO:0000256" key="14">
    <source>
        <dbReference type="ARBA" id="ARBA00055615"/>
    </source>
</evidence>
<dbReference type="SUPFAM" id="SSF50891">
    <property type="entry name" value="Cyclophilin-like"/>
    <property type="match status" value="1"/>
</dbReference>
<evidence type="ECO:0000313" key="17">
    <source>
        <dbReference type="EMBL" id="EKD16185.1"/>
    </source>
</evidence>
<comment type="subcellular location">
    <subcellularLocation>
        <location evidence="3">Cytoplasm</location>
    </subcellularLocation>
    <subcellularLocation>
        <location evidence="2">Nucleus</location>
    </subcellularLocation>
</comment>
<dbReference type="InParanoid" id="K1WFH9"/>
<dbReference type="InterPro" id="IPR020892">
    <property type="entry name" value="Cyclophilin-type_PPIase_CS"/>
</dbReference>
<comment type="function">
    <text evidence="14">PPIases accelerate the folding of proteins. It catalyzes the cis-trans isomerization of proline imidic peptide bonds in oligopeptides. Involved in pre-mRNA splicing.</text>
</comment>
<feature type="domain" description="PPIase cyclophilin-type" evidence="16">
    <location>
        <begin position="18"/>
        <end position="194"/>
    </location>
</feature>
<evidence type="ECO:0000256" key="13">
    <source>
        <dbReference type="ARBA" id="ARBA00038509"/>
    </source>
</evidence>
<accession>K1WFH9</accession>
<keyword evidence="18" id="KW-1185">Reference proteome</keyword>
<dbReference type="GO" id="GO:0071013">
    <property type="term" value="C:catalytic step 2 spliceosome"/>
    <property type="evidence" value="ECO:0007669"/>
    <property type="project" value="TreeGrafter"/>
</dbReference>
<dbReference type="InterPro" id="IPR029000">
    <property type="entry name" value="Cyclophilin-like_dom_sf"/>
</dbReference>
<keyword evidence="8" id="KW-0747">Spliceosome</keyword>
<evidence type="ECO:0000259" key="16">
    <source>
        <dbReference type="PROSITE" id="PS50072"/>
    </source>
</evidence>
<gene>
    <name evidence="17" type="ORF">MBM_05479</name>
</gene>
<dbReference type="EMBL" id="JH921439">
    <property type="protein sequence ID" value="EKD16185.1"/>
    <property type="molecule type" value="Genomic_DNA"/>
</dbReference>
<dbReference type="PROSITE" id="PS00170">
    <property type="entry name" value="CSA_PPIASE_1"/>
    <property type="match status" value="1"/>
</dbReference>
<dbReference type="Pfam" id="PF00160">
    <property type="entry name" value="Pro_isomerase"/>
    <property type="match status" value="1"/>
</dbReference>
<proteinExistence type="inferred from homology"/>
<keyword evidence="11 17" id="KW-0413">Isomerase</keyword>
<comment type="similarity">
    <text evidence="13">Belongs to the cyclophilin-type PPIase family. CWC27 subfamily.</text>
</comment>
<protein>
    <recommendedName>
        <fullName evidence="5">peptidylprolyl isomerase</fullName>
        <ecNumber evidence="5">5.2.1.8</ecNumber>
    </recommendedName>
</protein>
<evidence type="ECO:0000256" key="2">
    <source>
        <dbReference type="ARBA" id="ARBA00004123"/>
    </source>
</evidence>
<keyword evidence="12" id="KW-0539">Nucleus</keyword>
<organism evidence="17 18">
    <name type="scientific">Marssonina brunnea f. sp. multigermtubi (strain MB_m1)</name>
    <name type="common">Marssonina leaf spot fungus</name>
    <dbReference type="NCBI Taxonomy" id="1072389"/>
    <lineage>
        <taxon>Eukaryota</taxon>
        <taxon>Fungi</taxon>
        <taxon>Dikarya</taxon>
        <taxon>Ascomycota</taxon>
        <taxon>Pezizomycotina</taxon>
        <taxon>Leotiomycetes</taxon>
        <taxon>Helotiales</taxon>
        <taxon>Drepanopezizaceae</taxon>
        <taxon>Drepanopeziza</taxon>
    </lineage>
</organism>
<feature type="region of interest" description="Disordered" evidence="15">
    <location>
        <begin position="244"/>
        <end position="321"/>
    </location>
</feature>
<feature type="compositionally biased region" description="Polar residues" evidence="15">
    <location>
        <begin position="310"/>
        <end position="321"/>
    </location>
</feature>
<comment type="subunit">
    <text evidence="4">Associated with the spliceosome.</text>
</comment>
<dbReference type="eggNOG" id="KOG0885">
    <property type="taxonomic scope" value="Eukaryota"/>
</dbReference>
<feature type="compositionally biased region" description="Polar residues" evidence="15">
    <location>
        <begin position="545"/>
        <end position="576"/>
    </location>
</feature>
<feature type="region of interest" description="Disordered" evidence="15">
    <location>
        <begin position="540"/>
        <end position="576"/>
    </location>
</feature>
<evidence type="ECO:0000313" key="18">
    <source>
        <dbReference type="Proteomes" id="UP000006753"/>
    </source>
</evidence>
<evidence type="ECO:0000256" key="12">
    <source>
        <dbReference type="ARBA" id="ARBA00023242"/>
    </source>
</evidence>
<dbReference type="InterPro" id="IPR044666">
    <property type="entry name" value="Cyclophilin_A-like"/>
</dbReference>
<dbReference type="GO" id="GO:0003755">
    <property type="term" value="F:peptidyl-prolyl cis-trans isomerase activity"/>
    <property type="evidence" value="ECO:0007669"/>
    <property type="project" value="UniProtKB-KW"/>
</dbReference>
<dbReference type="AlphaFoldDB" id="K1WFH9"/>
<evidence type="ECO:0000256" key="9">
    <source>
        <dbReference type="ARBA" id="ARBA00023110"/>
    </source>
</evidence>
<dbReference type="CDD" id="cd01925">
    <property type="entry name" value="cyclophilin_CeCYP16-like"/>
    <property type="match status" value="1"/>
</dbReference>
<dbReference type="Proteomes" id="UP000006753">
    <property type="component" value="Unassembled WGS sequence"/>
</dbReference>
<dbReference type="GO" id="GO:0006457">
    <property type="term" value="P:protein folding"/>
    <property type="evidence" value="ECO:0007669"/>
    <property type="project" value="InterPro"/>
</dbReference>
<keyword evidence="9" id="KW-0697">Rotamase</keyword>
<keyword evidence="10" id="KW-0508">mRNA splicing</keyword>
<feature type="compositionally biased region" description="Basic and acidic residues" evidence="15">
    <location>
        <begin position="264"/>
        <end position="279"/>
    </location>
</feature>
<feature type="region of interest" description="Disordered" evidence="15">
    <location>
        <begin position="350"/>
        <end position="377"/>
    </location>
</feature>
<dbReference type="GO" id="GO:0008380">
    <property type="term" value="P:RNA splicing"/>
    <property type="evidence" value="ECO:0007669"/>
    <property type="project" value="UniProtKB-KW"/>
</dbReference>
<evidence type="ECO:0000256" key="4">
    <source>
        <dbReference type="ARBA" id="ARBA00011524"/>
    </source>
</evidence>
<dbReference type="PROSITE" id="PS50072">
    <property type="entry name" value="CSA_PPIASE_2"/>
    <property type="match status" value="1"/>
</dbReference>
<evidence type="ECO:0000256" key="7">
    <source>
        <dbReference type="ARBA" id="ARBA00022664"/>
    </source>
</evidence>
<dbReference type="FunFam" id="2.40.100.10:FF:000034">
    <property type="entry name" value="Peptidyl-prolyl isomerase CWC27 protein"/>
    <property type="match status" value="1"/>
</dbReference>
<evidence type="ECO:0000256" key="15">
    <source>
        <dbReference type="SAM" id="MobiDB-lite"/>
    </source>
</evidence>
<dbReference type="PANTHER" id="PTHR45625">
    <property type="entry name" value="PEPTIDYL-PROLYL CIS-TRANS ISOMERASE-RELATED"/>
    <property type="match status" value="1"/>
</dbReference>
<comment type="catalytic activity">
    <reaction evidence="1">
        <text>[protein]-peptidylproline (omega=180) = [protein]-peptidylproline (omega=0)</text>
        <dbReference type="Rhea" id="RHEA:16237"/>
        <dbReference type="Rhea" id="RHEA-COMP:10747"/>
        <dbReference type="Rhea" id="RHEA-COMP:10748"/>
        <dbReference type="ChEBI" id="CHEBI:83833"/>
        <dbReference type="ChEBI" id="CHEBI:83834"/>
        <dbReference type="EC" id="5.2.1.8"/>
    </reaction>
</comment>
<dbReference type="InterPro" id="IPR002130">
    <property type="entry name" value="Cyclophilin-type_PPIase_dom"/>
</dbReference>
<sequence length="702" mass="77835">MSALYNLEPQPTASCILHTTSGDISLELWAQQIPLTTRNFLQHCLDGYYDNTIFHRLVPGFILQGGDPTGTGSGGESIYDGGAFSESREENGIWPMEDRKGANAGHQGVGFKDEFHSRIKYNRRGLLGMANEGPDSNGSQFFLTLGDTPELQGKNTLFGRVEGETIYNVARMGEAEVGADDRPLYPTKITSVEVLVNPFKDMVRRARTATVVEQPKTVEKKKKRKVGKQLLSFGDEDGEGEVQPVVKKAKFDTRIVMDNEDETPEPKQKKSEKKSEKPSTKPIPVDSSPEPILPPKTLPNRAAKVERDVSSSPEPVQKVSTLLERTNAQIAELKASMKRNVTTIPVQEKKKSTLESMIPKTSVRARKRRPGESLPPDQSTLALLKAFQSKLQNAPPAKEVAKPDLDAENAENEAGGASDEEAALCELHFIANCQSCKKWDAEDEKADDDDDDGVGWMSHALSFKEDKLGKDLSYRKKAEDELVVIDPREKAKTLKEEKKAQREAKAGGSGRSWDQARNEKLARTSALAGRGANLYRPDNEEVYNYKSSQPNPYSPINNTTIALSSSHPPDITHQPTSTISTHCAVYYIPKPTSTRRPSDITPQPTITTTTHAVNHIPDPTSTRCRLQKIRKTSSWPRALTRRLASRGPSYTAGLHHQLSNGRVCHVQDAAMLFREASMRERSDFARWSLVLMELLREKGLIG</sequence>
<dbReference type="PANTHER" id="PTHR45625:SF6">
    <property type="entry name" value="SPLICEOSOME-ASSOCIATED PROTEIN CWC27 HOMOLOG"/>
    <property type="match status" value="1"/>
</dbReference>
<keyword evidence="7" id="KW-0507">mRNA processing</keyword>
<dbReference type="KEGG" id="mbe:MBM_05479"/>
<dbReference type="STRING" id="1072389.K1WFH9"/>
<dbReference type="PRINTS" id="PR00153">
    <property type="entry name" value="CSAPPISMRASE"/>
</dbReference>
<evidence type="ECO:0000256" key="8">
    <source>
        <dbReference type="ARBA" id="ARBA00022728"/>
    </source>
</evidence>
<evidence type="ECO:0000256" key="5">
    <source>
        <dbReference type="ARBA" id="ARBA00013194"/>
    </source>
</evidence>
<dbReference type="GO" id="GO:0006397">
    <property type="term" value="P:mRNA processing"/>
    <property type="evidence" value="ECO:0007669"/>
    <property type="project" value="UniProtKB-KW"/>
</dbReference>
<feature type="region of interest" description="Disordered" evidence="15">
    <location>
        <begin position="494"/>
        <end position="525"/>
    </location>
</feature>
<dbReference type="HOGENOM" id="CLU_012062_14_5_1"/>
<reference evidence="17 18" key="1">
    <citation type="journal article" date="2012" name="BMC Genomics">
        <title>Sequencing the genome of Marssonina brunnea reveals fungus-poplar co-evolution.</title>
        <authorList>
            <person name="Zhu S."/>
            <person name="Cao Y.-Z."/>
            <person name="Jiang C."/>
            <person name="Tan B.-Y."/>
            <person name="Wang Z."/>
            <person name="Feng S."/>
            <person name="Zhang L."/>
            <person name="Su X.-H."/>
            <person name="Brejova B."/>
            <person name="Vinar T."/>
            <person name="Xu M."/>
            <person name="Wang M.-X."/>
            <person name="Zhang S.-G."/>
            <person name="Huang M.-R."/>
            <person name="Wu R."/>
            <person name="Zhou Y."/>
        </authorList>
    </citation>
    <scope>NUCLEOTIDE SEQUENCE [LARGE SCALE GENOMIC DNA]</scope>
    <source>
        <strain evidence="17 18">MB_m1</strain>
    </source>
</reference>
<dbReference type="OrthoDB" id="442970at2759"/>
<evidence type="ECO:0000256" key="10">
    <source>
        <dbReference type="ARBA" id="ARBA00023187"/>
    </source>
</evidence>
<feature type="region of interest" description="Disordered" evidence="15">
    <location>
        <begin position="392"/>
        <end position="418"/>
    </location>
</feature>